<dbReference type="PRINTS" id="PR00463">
    <property type="entry name" value="EP450I"/>
</dbReference>
<keyword evidence="10" id="KW-1185">Reference proteome</keyword>
<proteinExistence type="inferred from homology"/>
<evidence type="ECO:0000256" key="8">
    <source>
        <dbReference type="SAM" id="Phobius"/>
    </source>
</evidence>
<dbReference type="Proteomes" id="UP001054252">
    <property type="component" value="Unassembled WGS sequence"/>
</dbReference>
<comment type="cofactor">
    <cofactor evidence="1">
        <name>heme</name>
        <dbReference type="ChEBI" id="CHEBI:30413"/>
    </cofactor>
</comment>
<accession>A0AAV5KXU9</accession>
<dbReference type="InterPro" id="IPR001128">
    <property type="entry name" value="Cyt_P450"/>
</dbReference>
<evidence type="ECO:0000256" key="5">
    <source>
        <dbReference type="ARBA" id="ARBA00023002"/>
    </source>
</evidence>
<protein>
    <recommendedName>
        <fullName evidence="11">Cytochrome P450</fullName>
    </recommendedName>
</protein>
<dbReference type="Gene3D" id="1.10.630.10">
    <property type="entry name" value="Cytochrome P450"/>
    <property type="match status" value="1"/>
</dbReference>
<reference evidence="9 10" key="1">
    <citation type="journal article" date="2021" name="Commun. Biol.">
        <title>The genome of Shorea leprosula (Dipterocarpaceae) highlights the ecological relevance of drought in aseasonal tropical rainforests.</title>
        <authorList>
            <person name="Ng K.K.S."/>
            <person name="Kobayashi M.J."/>
            <person name="Fawcett J.A."/>
            <person name="Hatakeyama M."/>
            <person name="Paape T."/>
            <person name="Ng C.H."/>
            <person name="Ang C.C."/>
            <person name="Tnah L.H."/>
            <person name="Lee C.T."/>
            <person name="Nishiyama T."/>
            <person name="Sese J."/>
            <person name="O'Brien M.J."/>
            <person name="Copetti D."/>
            <person name="Mohd Noor M.I."/>
            <person name="Ong R.C."/>
            <person name="Putra M."/>
            <person name="Sireger I.Z."/>
            <person name="Indrioko S."/>
            <person name="Kosugi Y."/>
            <person name="Izuno A."/>
            <person name="Isagi Y."/>
            <person name="Lee S.L."/>
            <person name="Shimizu K.K."/>
        </authorList>
    </citation>
    <scope>NUCLEOTIDE SEQUENCE [LARGE SCALE GENOMIC DNA]</scope>
    <source>
        <strain evidence="9">214</strain>
    </source>
</reference>
<keyword evidence="3" id="KW-0349">Heme</keyword>
<dbReference type="GO" id="GO:0020037">
    <property type="term" value="F:heme binding"/>
    <property type="evidence" value="ECO:0007669"/>
    <property type="project" value="InterPro"/>
</dbReference>
<dbReference type="PANTHER" id="PTHR47955">
    <property type="entry name" value="CYTOCHROME P450 FAMILY 71 PROTEIN"/>
    <property type="match status" value="1"/>
</dbReference>
<gene>
    <name evidence="9" type="ORF">SLEP1_g38258</name>
</gene>
<dbReference type="GO" id="GO:0005506">
    <property type="term" value="F:iron ion binding"/>
    <property type="evidence" value="ECO:0007669"/>
    <property type="project" value="InterPro"/>
</dbReference>
<dbReference type="InterPro" id="IPR002401">
    <property type="entry name" value="Cyt_P450_E_grp-I"/>
</dbReference>
<name>A0AAV5KXU9_9ROSI</name>
<keyword evidence="6" id="KW-0408">Iron</keyword>
<sequence length="582" mass="65793">MENQFTSFPLIFAFLVFLAVVLKIWKKCNSKSSTSKPPPVPGPPKLPFIGNLYLLTSNLPYLCLRNLANKYGPVMHLQLGEISTFVVSSLEAAKEVMKTHDLILANRPSIHAAKLVTYNFSDLVLAPYGEHWRQLRKICTVELLSAKRVRTFRSIREEEVSNLIKSISSKAGSVVNLRKMLRSLALSITARAAFGEKCKQQEEFKQTVPDIVSLFTGLSLIDVFPSIKLLNLIHAMRPRHKRLHQKVDEILENIIKEHRANLVTGGTGEAETTNLVDVLLNLQDHGALEIPLTTDSIKGFIMNVFTAGSEPFSLVVEWALSEMMKNPKVMEKAQAEVRHVFSSKGYVDEAGLPELNYLNLVIKESMRLHMPAPLLLPRESRERCEIKGYEIPAKSRVIVNVWAIARDPKYWTEADKRLCPGISFGTAIIELALANLLYHFDWKLPEGKKPEDLDMTEIFKAALTRKYDLPWWEVNIALVGGLSLVDLFPLVKLLHVNHTMRPKSRTLHQKVDEVLENIIMEHRAKRGLGWTESDDLVYVLLDLQDHGELDIPLTTDNIKEVRHVFAGKGGVYEAGLRKLKVP</sequence>
<evidence type="ECO:0000256" key="3">
    <source>
        <dbReference type="ARBA" id="ARBA00022617"/>
    </source>
</evidence>
<keyword evidence="8" id="KW-1133">Transmembrane helix</keyword>
<dbReference type="FunFam" id="1.10.630.10:FF:000043">
    <property type="entry name" value="Cytochrome P450 99A2"/>
    <property type="match status" value="1"/>
</dbReference>
<keyword evidence="4" id="KW-0479">Metal-binding</keyword>
<comment type="similarity">
    <text evidence="2">Belongs to the cytochrome P450 family.</text>
</comment>
<evidence type="ECO:0000313" key="10">
    <source>
        <dbReference type="Proteomes" id="UP001054252"/>
    </source>
</evidence>
<dbReference type="GO" id="GO:0016705">
    <property type="term" value="F:oxidoreductase activity, acting on paired donors, with incorporation or reduction of molecular oxygen"/>
    <property type="evidence" value="ECO:0007669"/>
    <property type="project" value="InterPro"/>
</dbReference>
<keyword evidence="8" id="KW-0472">Membrane</keyword>
<organism evidence="9 10">
    <name type="scientific">Rubroshorea leprosula</name>
    <dbReference type="NCBI Taxonomy" id="152421"/>
    <lineage>
        <taxon>Eukaryota</taxon>
        <taxon>Viridiplantae</taxon>
        <taxon>Streptophyta</taxon>
        <taxon>Embryophyta</taxon>
        <taxon>Tracheophyta</taxon>
        <taxon>Spermatophyta</taxon>
        <taxon>Magnoliopsida</taxon>
        <taxon>eudicotyledons</taxon>
        <taxon>Gunneridae</taxon>
        <taxon>Pentapetalae</taxon>
        <taxon>rosids</taxon>
        <taxon>malvids</taxon>
        <taxon>Malvales</taxon>
        <taxon>Dipterocarpaceae</taxon>
        <taxon>Rubroshorea</taxon>
    </lineage>
</organism>
<evidence type="ECO:0000256" key="4">
    <source>
        <dbReference type="ARBA" id="ARBA00022723"/>
    </source>
</evidence>
<evidence type="ECO:0000256" key="6">
    <source>
        <dbReference type="ARBA" id="ARBA00023004"/>
    </source>
</evidence>
<dbReference type="CDD" id="cd11072">
    <property type="entry name" value="CYP71-like"/>
    <property type="match status" value="1"/>
</dbReference>
<keyword evidence="8" id="KW-0812">Transmembrane</keyword>
<evidence type="ECO:0008006" key="11">
    <source>
        <dbReference type="Google" id="ProtNLM"/>
    </source>
</evidence>
<feature type="transmembrane region" description="Helical" evidence="8">
    <location>
        <begin position="418"/>
        <end position="440"/>
    </location>
</feature>
<dbReference type="SUPFAM" id="SSF48264">
    <property type="entry name" value="Cytochrome P450"/>
    <property type="match status" value="2"/>
</dbReference>
<comment type="caution">
    <text evidence="9">The sequence shown here is derived from an EMBL/GenBank/DDBJ whole genome shotgun (WGS) entry which is preliminary data.</text>
</comment>
<dbReference type="EMBL" id="BPVZ01000082">
    <property type="protein sequence ID" value="GKV29321.1"/>
    <property type="molecule type" value="Genomic_DNA"/>
</dbReference>
<keyword evidence="7" id="KW-0503">Monooxygenase</keyword>
<keyword evidence="5" id="KW-0560">Oxidoreductase</keyword>
<dbReference type="PANTHER" id="PTHR47955:SF8">
    <property type="entry name" value="CYTOCHROME P450 71D11-LIKE"/>
    <property type="match status" value="1"/>
</dbReference>
<dbReference type="GO" id="GO:0004497">
    <property type="term" value="F:monooxygenase activity"/>
    <property type="evidence" value="ECO:0007669"/>
    <property type="project" value="UniProtKB-KW"/>
</dbReference>
<dbReference type="Pfam" id="PF00067">
    <property type="entry name" value="p450"/>
    <property type="match status" value="1"/>
</dbReference>
<evidence type="ECO:0000256" key="7">
    <source>
        <dbReference type="ARBA" id="ARBA00023033"/>
    </source>
</evidence>
<evidence type="ECO:0000313" key="9">
    <source>
        <dbReference type="EMBL" id="GKV29321.1"/>
    </source>
</evidence>
<feature type="transmembrane region" description="Helical" evidence="8">
    <location>
        <begin position="474"/>
        <end position="495"/>
    </location>
</feature>
<dbReference type="InterPro" id="IPR036396">
    <property type="entry name" value="Cyt_P450_sf"/>
</dbReference>
<evidence type="ECO:0000256" key="2">
    <source>
        <dbReference type="ARBA" id="ARBA00010617"/>
    </source>
</evidence>
<feature type="transmembrane region" description="Helical" evidence="8">
    <location>
        <begin position="6"/>
        <end position="25"/>
    </location>
</feature>
<evidence type="ECO:0000256" key="1">
    <source>
        <dbReference type="ARBA" id="ARBA00001971"/>
    </source>
</evidence>
<dbReference type="AlphaFoldDB" id="A0AAV5KXU9"/>